<evidence type="ECO:0000313" key="2">
    <source>
        <dbReference type="EMBL" id="KAF8388380.1"/>
    </source>
</evidence>
<dbReference type="Proteomes" id="UP000655225">
    <property type="component" value="Unassembled WGS sequence"/>
</dbReference>
<dbReference type="OMA" id="HELTSMW"/>
<dbReference type="AlphaFoldDB" id="A0A834YKQ1"/>
<dbReference type="SUPFAM" id="SSF81383">
    <property type="entry name" value="F-box domain"/>
    <property type="match status" value="3"/>
</dbReference>
<sequence length="907" mass="103287">MKEGSKVDLVLPEGCISYILSLTSPPDACRSSLISSTFRSASESDSVWERFLPSDYEEIISRSVSPSPVVFSSKKDLYFRLCSHPIFLHNGNMSFTLDKRSGKKCYMVGARQLSIIWGDAPQFSEVAQLLAVCWLEIRGKMETRILSPRTNYAVYLVFKFADSTRMFGRLPAKVYVFVGAGGEGPHIVHLDPDDSLRQEHRNSQVRDADWRQRETELPRDRGDGWLEIEMGQFFNDQGEDGEVEMSLKGMEGFSWKSGLIIQGIEFRPKEYLNKSMGKTFETTRWINLLAHDPSPTYAQILGKSLGISMSNDLVILPKQPRSHQEGSKVDLVLPEGCISYILSLTSPPDACRSSLISCTFLSAAESDVVWEKFLPSDYEEIISRSVSPSPLVFSSKKDLYFRLCSHPILLDEGNMSFALEKRSGKKCYMVGARQLSIIWGDAPQYWTWRSSLPESRFSEVAQLLAVCWLEIHGKIETRILSPRTNYAVYLVFKFADSTPMFGRLPAKVYVFVGAVGEGPHIVHLDPDGSLRQEHRNSPERDADWWQRETELPREREDGWLEIEMGEFLNHQEEDGEVEMSLKGMEGFSWKSGLIIQGIEFRPKEYWNKSMGKAYETTREPKRKGNKMEEGNGVDLVLPEGCISYILSLTSPPDACRSSLISSTFRSAAESDTVWDRFLPSDYQDIISKSVSPSPVVFSSKKDLYFRLCINPILLDEGVNSKYLVLGLSKQSFELEKRSGKKCYMLGARKLSVIWGDSPEFSEVAQLRAVCWLEIRSKMETGILSPRTNYAVYLVFKFADKTHMFGRTPSKLYVFVGDGGEIPHIMDLDPDGSLRQEHRNSQERDADWWQREKKLPRERRDGWLEIEMGEFFNDQGDDGEVEMSLRGMEGYSWKSGLIIQGIEFRPKD</sequence>
<name>A0A834YKQ1_TETSI</name>
<feature type="domain" description="F-box" evidence="1">
    <location>
        <begin position="11"/>
        <end position="51"/>
    </location>
</feature>
<dbReference type="Pfam" id="PF00646">
    <property type="entry name" value="F-box"/>
    <property type="match status" value="2"/>
</dbReference>
<evidence type="ECO:0000313" key="3">
    <source>
        <dbReference type="Proteomes" id="UP000655225"/>
    </source>
</evidence>
<dbReference type="InterPro" id="IPR036047">
    <property type="entry name" value="F-box-like_dom_sf"/>
</dbReference>
<protein>
    <recommendedName>
        <fullName evidence="1">F-box domain-containing protein</fullName>
    </recommendedName>
</protein>
<feature type="domain" description="F-box" evidence="1">
    <location>
        <begin position="333"/>
        <end position="373"/>
    </location>
</feature>
<organism evidence="2 3">
    <name type="scientific">Tetracentron sinense</name>
    <name type="common">Spur-leaf</name>
    <dbReference type="NCBI Taxonomy" id="13715"/>
    <lineage>
        <taxon>Eukaryota</taxon>
        <taxon>Viridiplantae</taxon>
        <taxon>Streptophyta</taxon>
        <taxon>Embryophyta</taxon>
        <taxon>Tracheophyta</taxon>
        <taxon>Spermatophyta</taxon>
        <taxon>Magnoliopsida</taxon>
        <taxon>Trochodendrales</taxon>
        <taxon>Trochodendraceae</taxon>
        <taxon>Tetracentron</taxon>
    </lineage>
</organism>
<evidence type="ECO:0000259" key="1">
    <source>
        <dbReference type="SMART" id="SM00256"/>
    </source>
</evidence>
<dbReference type="InterPro" id="IPR001810">
    <property type="entry name" value="F-box_dom"/>
</dbReference>
<dbReference type="EMBL" id="JABCRI010000020">
    <property type="protein sequence ID" value="KAF8388380.1"/>
    <property type="molecule type" value="Genomic_DNA"/>
</dbReference>
<dbReference type="InterPro" id="IPR025886">
    <property type="entry name" value="PP2-like"/>
</dbReference>
<comment type="caution">
    <text evidence="2">The sequence shown here is derived from an EMBL/GenBank/DDBJ whole genome shotgun (WGS) entry which is preliminary data.</text>
</comment>
<dbReference type="CDD" id="cd22162">
    <property type="entry name" value="F-box_AtSKIP3-like"/>
    <property type="match status" value="3"/>
</dbReference>
<dbReference type="SMART" id="SM00256">
    <property type="entry name" value="FBOX"/>
    <property type="match status" value="3"/>
</dbReference>
<dbReference type="PANTHER" id="PTHR32278:SF111">
    <property type="entry name" value="F-BOX PROTEIN PP2-B12-RELATED"/>
    <property type="match status" value="1"/>
</dbReference>
<proteinExistence type="predicted"/>
<reference evidence="2 3" key="1">
    <citation type="submission" date="2020-04" db="EMBL/GenBank/DDBJ databases">
        <title>Plant Genome Project.</title>
        <authorList>
            <person name="Zhang R.-G."/>
        </authorList>
    </citation>
    <scope>NUCLEOTIDE SEQUENCE [LARGE SCALE GENOMIC DNA]</scope>
    <source>
        <strain evidence="2">YNK0</strain>
        <tissue evidence="2">Leaf</tissue>
    </source>
</reference>
<dbReference type="PANTHER" id="PTHR32278">
    <property type="entry name" value="F-BOX DOMAIN-CONTAINING PROTEIN"/>
    <property type="match status" value="1"/>
</dbReference>
<dbReference type="OrthoDB" id="1918565at2759"/>
<accession>A0A834YKQ1</accession>
<keyword evidence="3" id="KW-1185">Reference proteome</keyword>
<dbReference type="Pfam" id="PF14299">
    <property type="entry name" value="PP2"/>
    <property type="match status" value="3"/>
</dbReference>
<feature type="domain" description="F-box" evidence="1">
    <location>
        <begin position="637"/>
        <end position="677"/>
    </location>
</feature>
<gene>
    <name evidence="2" type="ORF">HHK36_027046</name>
</gene>